<evidence type="ECO:0000313" key="17">
    <source>
        <dbReference type="EMBL" id="QEE20902.1"/>
    </source>
</evidence>
<reference evidence="17 18" key="1">
    <citation type="journal article" date="2015" name="Int. J. Syst. Evol. Microbiol.">
        <title>Youhaiella tibetensis gen. nov., sp. nov., isolated from subsurface sediment.</title>
        <authorList>
            <person name="Wang Y.X."/>
            <person name="Huang F.Q."/>
            <person name="Nogi Y."/>
            <person name="Pang S.J."/>
            <person name="Wang P.K."/>
            <person name="Lv J."/>
        </authorList>
    </citation>
    <scope>NUCLEOTIDE SEQUENCE [LARGE SCALE GENOMIC DNA]</scope>
    <source>
        <strain evidence="18">fig4</strain>
    </source>
</reference>
<keyword evidence="5 15" id="KW-0138">CF(0)</keyword>
<evidence type="ECO:0000256" key="9">
    <source>
        <dbReference type="ARBA" id="ARBA00023065"/>
    </source>
</evidence>
<dbReference type="GO" id="GO:0045259">
    <property type="term" value="C:proton-transporting ATP synthase complex"/>
    <property type="evidence" value="ECO:0007669"/>
    <property type="project" value="UniProtKB-KW"/>
</dbReference>
<dbReference type="GO" id="GO:0046933">
    <property type="term" value="F:proton-transporting ATP synthase activity, rotational mechanism"/>
    <property type="evidence" value="ECO:0007669"/>
    <property type="project" value="UniProtKB-UniRule"/>
</dbReference>
<dbReference type="PANTHER" id="PTHR33445">
    <property type="entry name" value="ATP SYNTHASE SUBUNIT B', CHLOROPLASTIC"/>
    <property type="match status" value="1"/>
</dbReference>
<keyword evidence="18" id="KW-1185">Reference proteome</keyword>
<keyword evidence="6 15" id="KW-0812">Transmembrane</keyword>
<comment type="subcellular location">
    <subcellularLocation>
        <location evidence="1">Cell inner membrane</location>
        <topology evidence="1">Single-pass membrane protein</topology>
    </subcellularLocation>
    <subcellularLocation>
        <location evidence="15">Cell membrane</location>
        <topology evidence="15">Single-pass membrane protein</topology>
    </subcellularLocation>
</comment>
<evidence type="ECO:0000313" key="18">
    <source>
        <dbReference type="Proteomes" id="UP000321062"/>
    </source>
</evidence>
<evidence type="ECO:0000256" key="15">
    <source>
        <dbReference type="HAMAP-Rule" id="MF_01398"/>
    </source>
</evidence>
<keyword evidence="10 15" id="KW-0472">Membrane</keyword>
<dbReference type="HAMAP" id="MF_01398">
    <property type="entry name" value="ATP_synth_b_bprime"/>
    <property type="match status" value="1"/>
</dbReference>
<comment type="similarity">
    <text evidence="2 15 16">Belongs to the ATPase B chain family.</text>
</comment>
<evidence type="ECO:0000256" key="1">
    <source>
        <dbReference type="ARBA" id="ARBA00004377"/>
    </source>
</evidence>
<dbReference type="KEGG" id="yti:FNA67_12255"/>
<keyword evidence="3 15" id="KW-0813">Transport</keyword>
<dbReference type="EMBL" id="CP041690">
    <property type="protein sequence ID" value="QEE20902.1"/>
    <property type="molecule type" value="Genomic_DNA"/>
</dbReference>
<dbReference type="Pfam" id="PF00430">
    <property type="entry name" value="ATP-synt_B"/>
    <property type="match status" value="1"/>
</dbReference>
<dbReference type="GO" id="GO:0005886">
    <property type="term" value="C:plasma membrane"/>
    <property type="evidence" value="ECO:0007669"/>
    <property type="project" value="UniProtKB-SubCell"/>
</dbReference>
<keyword evidence="8 15" id="KW-1133">Transmembrane helix</keyword>
<keyword evidence="9 15" id="KW-0406">Ion transport</keyword>
<keyword evidence="7 15" id="KW-0375">Hydrogen ion transport</keyword>
<evidence type="ECO:0000256" key="4">
    <source>
        <dbReference type="ARBA" id="ARBA00022475"/>
    </source>
</evidence>
<feature type="transmembrane region" description="Helical" evidence="15">
    <location>
        <begin position="6"/>
        <end position="27"/>
    </location>
</feature>
<evidence type="ECO:0000256" key="7">
    <source>
        <dbReference type="ARBA" id="ARBA00022781"/>
    </source>
</evidence>
<organism evidence="17 18">
    <name type="scientific">Paradevosia tibetensis</name>
    <dbReference type="NCBI Taxonomy" id="1447062"/>
    <lineage>
        <taxon>Bacteria</taxon>
        <taxon>Pseudomonadati</taxon>
        <taxon>Pseudomonadota</taxon>
        <taxon>Alphaproteobacteria</taxon>
        <taxon>Hyphomicrobiales</taxon>
        <taxon>Devosiaceae</taxon>
        <taxon>Paradevosia</taxon>
    </lineage>
</organism>
<sequence length="241" mass="25699">MTFDWTSFAFQLINVLILLAILHHFLFRPVAEVITRRQATTDAALKAAEDAKAEAEAARAKADAEAKANADARQQVLAKARTDAEERRQGLLDKARQDAARIVADGETALDHRSADAQAQALDRARDLAETIARRALAAQPSGPLGYAERLTRSLAGMGHAERDALLKGDGLRLVAPSALDDDALKAAQAALAPYGASPQVDIDPALIAGLELRSANGVIRNSLAHDLDTIAEAMRDERAA</sequence>
<comment type="function">
    <text evidence="12 15">F(1)F(0) ATP synthase produces ATP from ADP in the presence of a proton or sodium gradient. F-type ATPases consist of two structural domains, F(1) containing the extramembraneous catalytic core and F(0) containing the membrane proton channel, linked together by a central stalk and a peripheral stalk. During catalysis, ATP synthesis in the catalytic domain of F(1) is coupled via a rotary mechanism of the central stalk subunits to proton translocation.</text>
</comment>
<dbReference type="OrthoDB" id="466272at2"/>
<keyword evidence="4 15" id="KW-1003">Cell membrane</keyword>
<evidence type="ECO:0000256" key="6">
    <source>
        <dbReference type="ARBA" id="ARBA00022692"/>
    </source>
</evidence>
<evidence type="ECO:0000256" key="3">
    <source>
        <dbReference type="ARBA" id="ARBA00022448"/>
    </source>
</evidence>
<proteinExistence type="inferred from homology"/>
<dbReference type="RefSeq" id="WP_147656214.1">
    <property type="nucleotide sequence ID" value="NZ_BMFM01000001.1"/>
</dbReference>
<evidence type="ECO:0000256" key="11">
    <source>
        <dbReference type="ARBA" id="ARBA00023310"/>
    </source>
</evidence>
<dbReference type="GO" id="GO:0046961">
    <property type="term" value="F:proton-transporting ATPase activity, rotational mechanism"/>
    <property type="evidence" value="ECO:0007669"/>
    <property type="project" value="TreeGrafter"/>
</dbReference>
<gene>
    <name evidence="15" type="primary">atpF</name>
    <name evidence="17" type="ORF">FNA67_12255</name>
</gene>
<dbReference type="AlphaFoldDB" id="A0A5B9DPG8"/>
<evidence type="ECO:0000256" key="8">
    <source>
        <dbReference type="ARBA" id="ARBA00022989"/>
    </source>
</evidence>
<evidence type="ECO:0000256" key="2">
    <source>
        <dbReference type="ARBA" id="ARBA00005513"/>
    </source>
</evidence>
<evidence type="ECO:0000256" key="14">
    <source>
        <dbReference type="ARBA" id="ARBA00025830"/>
    </source>
</evidence>
<dbReference type="PANTHER" id="PTHR33445:SF2">
    <property type="entry name" value="ATP SYNTHASE SUBUNIT B', CHLOROPLASTIC"/>
    <property type="match status" value="1"/>
</dbReference>
<comment type="function">
    <text evidence="13">Component of the F(0) channel, it forms part of the peripheral stalk, linking F(1) to F(0). The b'-subunit is a diverged and duplicated form of b found in plants and photosynthetic bacteria.</text>
</comment>
<evidence type="ECO:0000256" key="12">
    <source>
        <dbReference type="ARBA" id="ARBA00025198"/>
    </source>
</evidence>
<evidence type="ECO:0000256" key="13">
    <source>
        <dbReference type="ARBA" id="ARBA00025614"/>
    </source>
</evidence>
<comment type="subunit">
    <text evidence="14 15">F-type ATPases have 2 components, F(1) - the catalytic core - and F(0) - the membrane proton channel. F(1) has five subunits: alpha(3), beta(3), gamma(1), delta(1), epsilon(1). F(0) has three main subunits: a(1), b(2) and c(10-14). The alpha and beta chains form an alternating ring which encloses part of the gamma chain. F(1) is attached to F(0) by a central stalk formed by the gamma and epsilon chains, while a peripheral stalk is formed by the delta and b chains.</text>
</comment>
<dbReference type="CDD" id="cd06503">
    <property type="entry name" value="ATP-synt_Fo_b"/>
    <property type="match status" value="1"/>
</dbReference>
<evidence type="ECO:0000256" key="16">
    <source>
        <dbReference type="RuleBase" id="RU003848"/>
    </source>
</evidence>
<accession>A0A5B9DPG8</accession>
<evidence type="ECO:0000256" key="5">
    <source>
        <dbReference type="ARBA" id="ARBA00022547"/>
    </source>
</evidence>
<protein>
    <recommendedName>
        <fullName evidence="15">ATP synthase subunit b</fullName>
    </recommendedName>
    <alternativeName>
        <fullName evidence="15">ATP synthase F(0) sector subunit b</fullName>
    </alternativeName>
    <alternativeName>
        <fullName evidence="15">ATPase subunit I</fullName>
    </alternativeName>
    <alternativeName>
        <fullName evidence="15">F-type ATPase subunit b</fullName>
        <shortName evidence="15">F-ATPase subunit b</shortName>
    </alternativeName>
</protein>
<dbReference type="Proteomes" id="UP000321062">
    <property type="component" value="Chromosome"/>
</dbReference>
<evidence type="ECO:0000256" key="10">
    <source>
        <dbReference type="ARBA" id="ARBA00023136"/>
    </source>
</evidence>
<dbReference type="InterPro" id="IPR050059">
    <property type="entry name" value="ATP_synthase_B_chain"/>
</dbReference>
<dbReference type="InterPro" id="IPR002146">
    <property type="entry name" value="ATP_synth_b/b'su_bac/chlpt"/>
</dbReference>
<keyword evidence="11 15" id="KW-0066">ATP synthesis</keyword>
<name>A0A5B9DPG8_9HYPH</name>